<dbReference type="Proteomes" id="UP001147695">
    <property type="component" value="Unassembled WGS sequence"/>
</dbReference>
<comment type="caution">
    <text evidence="2">The sequence shown here is derived from an EMBL/GenBank/DDBJ whole genome shotgun (WGS) entry which is preliminary data.</text>
</comment>
<reference evidence="2" key="1">
    <citation type="submission" date="2022-12" db="EMBL/GenBank/DDBJ databases">
        <authorList>
            <person name="Petersen C."/>
        </authorList>
    </citation>
    <scope>NUCLEOTIDE SEQUENCE</scope>
    <source>
        <strain evidence="2">IBT 35673</strain>
    </source>
</reference>
<dbReference type="EMBL" id="JAPZBQ010000004">
    <property type="protein sequence ID" value="KAJ5335521.1"/>
    <property type="molecule type" value="Genomic_DNA"/>
</dbReference>
<evidence type="ECO:0000313" key="2">
    <source>
        <dbReference type="EMBL" id="KAJ5335521.1"/>
    </source>
</evidence>
<accession>A0A9W9QIN6</accession>
<feature type="region of interest" description="Disordered" evidence="1">
    <location>
        <begin position="1"/>
        <end position="72"/>
    </location>
</feature>
<organism evidence="2 3">
    <name type="scientific">Penicillium brevicompactum</name>
    <dbReference type="NCBI Taxonomy" id="5074"/>
    <lineage>
        <taxon>Eukaryota</taxon>
        <taxon>Fungi</taxon>
        <taxon>Dikarya</taxon>
        <taxon>Ascomycota</taxon>
        <taxon>Pezizomycotina</taxon>
        <taxon>Eurotiomycetes</taxon>
        <taxon>Eurotiomycetidae</taxon>
        <taxon>Eurotiales</taxon>
        <taxon>Aspergillaceae</taxon>
        <taxon>Penicillium</taxon>
    </lineage>
</organism>
<dbReference type="AlphaFoldDB" id="A0A9W9QIN6"/>
<name>A0A9W9QIN6_PENBR</name>
<evidence type="ECO:0000313" key="3">
    <source>
        <dbReference type="Proteomes" id="UP001147695"/>
    </source>
</evidence>
<sequence length="72" mass="8111">MGLFSRKSASKEERGPEAPEYNVRQAQREAMNQPTHFGPSSGPPLDGHREQPLLHASQRRRNTSHIVMSFPS</sequence>
<protein>
    <submittedName>
        <fullName evidence="2">Uncharacterized protein</fullName>
    </submittedName>
</protein>
<proteinExistence type="predicted"/>
<evidence type="ECO:0000256" key="1">
    <source>
        <dbReference type="SAM" id="MobiDB-lite"/>
    </source>
</evidence>
<reference evidence="2" key="2">
    <citation type="journal article" date="2023" name="IMA Fungus">
        <title>Comparative genomic study of the Penicillium genus elucidates a diverse pangenome and 15 lateral gene transfer events.</title>
        <authorList>
            <person name="Petersen C."/>
            <person name="Sorensen T."/>
            <person name="Nielsen M.R."/>
            <person name="Sondergaard T.E."/>
            <person name="Sorensen J.L."/>
            <person name="Fitzpatrick D.A."/>
            <person name="Frisvad J.C."/>
            <person name="Nielsen K.L."/>
        </authorList>
    </citation>
    <scope>NUCLEOTIDE SEQUENCE</scope>
    <source>
        <strain evidence="2">IBT 35673</strain>
    </source>
</reference>
<gene>
    <name evidence="2" type="ORF">N7452_007924</name>
</gene>